<gene>
    <name evidence="3" type="ORF">GPM918_LOCUS14810</name>
    <name evidence="2" type="ORF">OVA965_LOCUS10447</name>
    <name evidence="5" type="ORF">SRO942_LOCUS14810</name>
    <name evidence="4" type="ORF">TMI583_LOCUS10444</name>
</gene>
<dbReference type="Proteomes" id="UP000681722">
    <property type="component" value="Unassembled WGS sequence"/>
</dbReference>
<organism evidence="3 6">
    <name type="scientific">Didymodactylos carnosus</name>
    <dbReference type="NCBI Taxonomy" id="1234261"/>
    <lineage>
        <taxon>Eukaryota</taxon>
        <taxon>Metazoa</taxon>
        <taxon>Spiralia</taxon>
        <taxon>Gnathifera</taxon>
        <taxon>Rotifera</taxon>
        <taxon>Eurotatoria</taxon>
        <taxon>Bdelloidea</taxon>
        <taxon>Philodinida</taxon>
        <taxon>Philodinidae</taxon>
        <taxon>Didymodactylos</taxon>
    </lineage>
</organism>
<accession>A0A814IB38</accession>
<dbReference type="AlphaFoldDB" id="A0A814IB38"/>
<evidence type="ECO:0000313" key="5">
    <source>
        <dbReference type="EMBL" id="CAF3792989.1"/>
    </source>
</evidence>
<keyword evidence="6" id="KW-1185">Reference proteome</keyword>
<evidence type="ECO:0000313" key="2">
    <source>
        <dbReference type="EMBL" id="CAF0917563.1"/>
    </source>
</evidence>
<dbReference type="EMBL" id="CAJOBA010003871">
    <property type="protein sequence ID" value="CAF3695591.1"/>
    <property type="molecule type" value="Genomic_DNA"/>
</dbReference>
<protein>
    <submittedName>
        <fullName evidence="3">Uncharacterized protein</fullName>
    </submittedName>
</protein>
<evidence type="ECO:0000313" key="6">
    <source>
        <dbReference type="Proteomes" id="UP000663829"/>
    </source>
</evidence>
<dbReference type="EMBL" id="CAJOBC010003624">
    <property type="protein sequence ID" value="CAF3792989.1"/>
    <property type="molecule type" value="Genomic_DNA"/>
</dbReference>
<evidence type="ECO:0000313" key="4">
    <source>
        <dbReference type="EMBL" id="CAF3695591.1"/>
    </source>
</evidence>
<proteinExistence type="predicted"/>
<dbReference type="Proteomes" id="UP000682733">
    <property type="component" value="Unassembled WGS sequence"/>
</dbReference>
<feature type="compositionally biased region" description="Basic and acidic residues" evidence="1">
    <location>
        <begin position="39"/>
        <end position="52"/>
    </location>
</feature>
<evidence type="ECO:0000313" key="3">
    <source>
        <dbReference type="EMBL" id="CAF1021573.1"/>
    </source>
</evidence>
<feature type="region of interest" description="Disordered" evidence="1">
    <location>
        <begin position="1"/>
        <end position="101"/>
    </location>
</feature>
<sequence length="101" mass="10426">MSDGKKPNINNPAAGIGRSDINPLGGNIKEGGMQLPPVGEDKNRNKNADGSKYDPPGPLAEPNKDHAQMPKFDLTDTPGATGGRNTLGDAPGFGPQHGGLR</sequence>
<comment type="caution">
    <text evidence="3">The sequence shown here is derived from an EMBL/GenBank/DDBJ whole genome shotgun (WGS) entry which is preliminary data.</text>
</comment>
<dbReference type="EMBL" id="CAJNOQ010003624">
    <property type="protein sequence ID" value="CAF1021573.1"/>
    <property type="molecule type" value="Genomic_DNA"/>
</dbReference>
<evidence type="ECO:0000256" key="1">
    <source>
        <dbReference type="SAM" id="MobiDB-lite"/>
    </source>
</evidence>
<reference evidence="3" key="1">
    <citation type="submission" date="2021-02" db="EMBL/GenBank/DDBJ databases">
        <authorList>
            <person name="Nowell W R."/>
        </authorList>
    </citation>
    <scope>NUCLEOTIDE SEQUENCE</scope>
</reference>
<dbReference type="EMBL" id="CAJNOK010003869">
    <property type="protein sequence ID" value="CAF0917563.1"/>
    <property type="molecule type" value="Genomic_DNA"/>
</dbReference>
<dbReference type="Proteomes" id="UP000677228">
    <property type="component" value="Unassembled WGS sequence"/>
</dbReference>
<name>A0A814IB38_9BILA</name>
<dbReference type="Proteomes" id="UP000663829">
    <property type="component" value="Unassembled WGS sequence"/>
</dbReference>